<comment type="caution">
    <text evidence="2">The sequence shown here is derived from an EMBL/GenBank/DDBJ whole genome shotgun (WGS) entry which is preliminary data.</text>
</comment>
<organism evidence="2 3">
    <name type="scientific">Liparis tanakae</name>
    <name type="common">Tanaka's snailfish</name>
    <dbReference type="NCBI Taxonomy" id="230148"/>
    <lineage>
        <taxon>Eukaryota</taxon>
        <taxon>Metazoa</taxon>
        <taxon>Chordata</taxon>
        <taxon>Craniata</taxon>
        <taxon>Vertebrata</taxon>
        <taxon>Euteleostomi</taxon>
        <taxon>Actinopterygii</taxon>
        <taxon>Neopterygii</taxon>
        <taxon>Teleostei</taxon>
        <taxon>Neoteleostei</taxon>
        <taxon>Acanthomorphata</taxon>
        <taxon>Eupercaria</taxon>
        <taxon>Perciformes</taxon>
        <taxon>Cottioidei</taxon>
        <taxon>Cottales</taxon>
        <taxon>Liparidae</taxon>
        <taxon>Liparis</taxon>
    </lineage>
</organism>
<dbReference type="EMBL" id="SRLO01000582">
    <property type="protein sequence ID" value="TNN51450.1"/>
    <property type="molecule type" value="Genomic_DNA"/>
</dbReference>
<evidence type="ECO:0000313" key="2">
    <source>
        <dbReference type="EMBL" id="TNN51450.1"/>
    </source>
</evidence>
<accession>A0A4Z2GDV5</accession>
<name>A0A4Z2GDV5_9TELE</name>
<dbReference type="Proteomes" id="UP000314294">
    <property type="component" value="Unassembled WGS sequence"/>
</dbReference>
<evidence type="ECO:0000313" key="3">
    <source>
        <dbReference type="Proteomes" id="UP000314294"/>
    </source>
</evidence>
<feature type="region of interest" description="Disordered" evidence="1">
    <location>
        <begin position="40"/>
        <end position="118"/>
    </location>
</feature>
<reference evidence="2 3" key="1">
    <citation type="submission" date="2019-03" db="EMBL/GenBank/DDBJ databases">
        <title>First draft genome of Liparis tanakae, snailfish: a comprehensive survey of snailfish specific genes.</title>
        <authorList>
            <person name="Kim W."/>
            <person name="Song I."/>
            <person name="Jeong J.-H."/>
            <person name="Kim D."/>
            <person name="Kim S."/>
            <person name="Ryu S."/>
            <person name="Song J.Y."/>
            <person name="Lee S.K."/>
        </authorList>
    </citation>
    <scope>NUCLEOTIDE SEQUENCE [LARGE SCALE GENOMIC DNA]</scope>
    <source>
        <tissue evidence="2">Muscle</tissue>
    </source>
</reference>
<dbReference type="AlphaFoldDB" id="A0A4Z2GDV5"/>
<evidence type="ECO:0000256" key="1">
    <source>
        <dbReference type="SAM" id="MobiDB-lite"/>
    </source>
</evidence>
<proteinExistence type="predicted"/>
<protein>
    <submittedName>
        <fullName evidence="2">Uncharacterized protein</fullName>
    </submittedName>
</protein>
<keyword evidence="3" id="KW-1185">Reference proteome</keyword>
<gene>
    <name evidence="2" type="ORF">EYF80_038362</name>
</gene>
<feature type="compositionally biased region" description="Basic residues" evidence="1">
    <location>
        <begin position="99"/>
        <end position="110"/>
    </location>
</feature>
<sequence length="118" mass="12964">MRSYGNVSAARDVVRNNNKEVVGLRLGRVGLTQLLSLLSPGSRNPLWVSSRRDEHTAASVARRPPRHGDSRHGHGGNGMNIHRRPVLHPGGATPAVRRPPTKKQKGGSRRRQCDDDAR</sequence>